<dbReference type="OrthoDB" id="33550at2157"/>
<gene>
    <name evidence="1" type="ORF">HSB1_40110</name>
</gene>
<proteinExistence type="predicted"/>
<evidence type="ECO:0000313" key="2">
    <source>
        <dbReference type="Proteomes" id="UP000007813"/>
    </source>
</evidence>
<dbReference type="SUPFAM" id="SSF53649">
    <property type="entry name" value="Alkaline phosphatase-like"/>
    <property type="match status" value="1"/>
</dbReference>
<comment type="caution">
    <text evidence="1">The sequence shown here is derived from an EMBL/GenBank/DDBJ whole genome shotgun (WGS) entry which is preliminary data.</text>
</comment>
<organism evidence="1 2">
    <name type="scientific">Halogranum salarium B-1</name>
    <dbReference type="NCBI Taxonomy" id="1210908"/>
    <lineage>
        <taxon>Archaea</taxon>
        <taxon>Methanobacteriati</taxon>
        <taxon>Methanobacteriota</taxon>
        <taxon>Stenosarchaea group</taxon>
        <taxon>Halobacteria</taxon>
        <taxon>Halobacteriales</taxon>
        <taxon>Haloferacaceae</taxon>
    </lineage>
</organism>
<name>J2ZAF5_9EURY</name>
<protein>
    <submittedName>
        <fullName evidence="1">Type I phosphodiesterase/nucleotide pyrophosphatase</fullName>
    </submittedName>
</protein>
<dbReference type="InterPro" id="IPR002591">
    <property type="entry name" value="Phosphodiest/P_Trfase"/>
</dbReference>
<dbReference type="EMBL" id="ALJD01000012">
    <property type="protein sequence ID" value="EJN57650.1"/>
    <property type="molecule type" value="Genomic_DNA"/>
</dbReference>
<dbReference type="AlphaFoldDB" id="J2ZAF5"/>
<dbReference type="Pfam" id="PF01663">
    <property type="entry name" value="Phosphodiest"/>
    <property type="match status" value="1"/>
</dbReference>
<dbReference type="PATRIC" id="fig|1210908.3.peg.3782"/>
<dbReference type="Gene3D" id="3.40.720.10">
    <property type="entry name" value="Alkaline Phosphatase, subunit A"/>
    <property type="match status" value="1"/>
</dbReference>
<evidence type="ECO:0000313" key="1">
    <source>
        <dbReference type="EMBL" id="EJN57650.1"/>
    </source>
</evidence>
<sequence length="536" mass="57953">MDTLLVGIDAACGPVLDPLFEAGSLPALASLVEDGTSGPLESQLPPWTPSAWPSLYTGTNPGRHGAYSFLTYDGYDWDVVDAHAVREPSLWELLDAHGLSSVVVNVPVTCPPATIDGAVVPGFTAPEDPPCHPEGILDDVREAIGEYTVYGSTEFADADREERRAEYTALVRSRGAAFRYLADRFDPDFGFVQFQQSDTVVHDFPGDRDLLETVYRAIDDELDETLAACDPNLVVVASDHGIGPYDGYEFCVNEFLRREGYVETTREGESPSWVPIWRDNLRADADESATSVDPSLTTRALDTAGAVGLSPARVATLLDRVGLLEAAMRVVPDSVRRQTGANETVDFAASTAYCRLPVELGIRLNVAGREPEGVVDPAQYESVRAELMTTLRNVETPDGELVFESVLPREEVFHGPELDDAVDIVTVPSEFDHLASARVGGDVFVPPHEPWNHKRYGFVAVGGPDAPATNLTDTHLLDVAPTVLSSLGVPLSDRMDGDVLPGFTAPGTETYPRAAHDSHGRSTAHVKNRLADLGYL</sequence>
<accession>J2ZAF5</accession>
<reference evidence="1 2" key="1">
    <citation type="journal article" date="2012" name="J. Bacteriol.">
        <title>Draft Genome Sequence of the Extremely Halophilic Archaeon Halogranum salarium B-1T.</title>
        <authorList>
            <person name="Kim K.K."/>
            <person name="Lee K.C."/>
            <person name="Lee J.S."/>
        </authorList>
    </citation>
    <scope>NUCLEOTIDE SEQUENCE [LARGE SCALE GENOMIC DNA]</scope>
    <source>
        <strain evidence="1 2">B-1</strain>
    </source>
</reference>
<dbReference type="RefSeq" id="WP_009377402.1">
    <property type="nucleotide sequence ID" value="NZ_ALJD01000012.1"/>
</dbReference>
<dbReference type="Proteomes" id="UP000007813">
    <property type="component" value="Unassembled WGS sequence"/>
</dbReference>
<dbReference type="InterPro" id="IPR017850">
    <property type="entry name" value="Alkaline_phosphatase_core_sf"/>
</dbReference>
<dbReference type="eggNOG" id="arCOG01377">
    <property type="taxonomic scope" value="Archaea"/>
</dbReference>